<evidence type="ECO:0000313" key="8">
    <source>
        <dbReference type="EMBL" id="AWB10987.1"/>
    </source>
</evidence>
<gene>
    <name evidence="7" type="primary">flhA</name>
    <name evidence="8" type="ORF">TDSAC_1651</name>
</gene>
<proteinExistence type="inferred from homology"/>
<dbReference type="GO" id="GO:0005886">
    <property type="term" value="C:plasma membrane"/>
    <property type="evidence" value="ECO:0007669"/>
    <property type="project" value="UniProtKB-SubCell"/>
</dbReference>
<accession>A0A2R4W2F4</accession>
<feature type="transmembrane region" description="Helical" evidence="7">
    <location>
        <begin position="65"/>
        <end position="86"/>
    </location>
</feature>
<feature type="transmembrane region" description="Helical" evidence="7">
    <location>
        <begin position="34"/>
        <end position="53"/>
    </location>
</feature>
<dbReference type="Pfam" id="PF00771">
    <property type="entry name" value="FHIPEP"/>
    <property type="match status" value="1"/>
</dbReference>
<keyword evidence="4 7" id="KW-0812">Transmembrane</keyword>
<dbReference type="OrthoDB" id="9759185at2"/>
<evidence type="ECO:0000256" key="2">
    <source>
        <dbReference type="ARBA" id="ARBA00008835"/>
    </source>
</evidence>
<keyword evidence="3 7" id="KW-1003">Cell membrane</keyword>
<keyword evidence="5 7" id="KW-1133">Transmembrane helix</keyword>
<feature type="transmembrane region" description="Helical" evidence="7">
    <location>
        <begin position="12"/>
        <end position="28"/>
    </location>
</feature>
<dbReference type="KEGG" id="taci:TDSAC_1651"/>
<reference evidence="8 9" key="1">
    <citation type="submission" date="2017-04" db="EMBL/GenBank/DDBJ databases">
        <title>Genomic insights into metabolism of Thermodesulfobium acidiphilum.</title>
        <authorList>
            <person name="Toshchakov S.V."/>
            <person name="Frolov E.N."/>
            <person name="Kublanov I.V."/>
            <person name="Samarov N.I."/>
            <person name="Novikov A."/>
            <person name="Lebedinsky A.V."/>
            <person name="Bonch-Osmolovskaya E.A."/>
            <person name="Chernyh N.A."/>
        </authorList>
    </citation>
    <scope>NUCLEOTIDE SEQUENCE [LARGE SCALE GENOMIC DNA]</scope>
    <source>
        <strain evidence="8 9">3127-1</strain>
    </source>
</reference>
<sequence>MSVIFSRTETVLAGLIMLILGIMMIPLPPTLMDILLSLNISLSIVTLMVTLSVKTPLDFSVFPTLILIMTIFRISLEIAATRLILLHAFAGEVINSFGTFVVGGNYVVGLIIFLILIVIQYLVITSGATRTAEVAARFTLDSMPGKQMGIDADLNAGLINEEQARERRKNIQREADFYGSMDGASKFVRGDAISAIVIMFINIIGGFIIGIVQHNMSISKALSTYTLLTVGEGLVSQIPALLLSTSTGIIITRASSKDGLGTDTFTQMVAQPSAILFAALIMLIMGMIPGLPKLPFFILALFFGFIGYYFIQRARKEEIVEEETQVEAPVSLPPVEIDPSILRVEALELEMGYALVQLADISRGEGILHRLALTRRRLSEEMGFIIPPIRVRDNLQLNSTRYQIKIRGNIVAFGDAYPNKLLAMPPAGQEITISGIKVKEPVFGLNAVWIDLEQKEVAELSGYTVVDPSSVIVTHMTEVIKANAVLILGRQETSVLIENLKSTHPVLVEEVIPELLSIGDVQKVLHALLSEGISIRDMVTIFEALADNARQLRDVTSLTEAVRKRLGKAITQMYEDSPGEISAIVIDANLEGEIYSNLAENKVLDSQLAQTVVNNITSSAQEALSQGKRFVILTTSRIRPHIRALTLRALPRIPIMSFEELDPGVKLKVIGTIRK</sequence>
<dbReference type="GO" id="GO:0009306">
    <property type="term" value="P:protein secretion"/>
    <property type="evidence" value="ECO:0007669"/>
    <property type="project" value="InterPro"/>
</dbReference>
<keyword evidence="8" id="KW-0282">Flagellum</keyword>
<dbReference type="AlphaFoldDB" id="A0A2R4W2F4"/>
<protein>
    <recommendedName>
        <fullName evidence="7">Flagellar biosynthesis protein FlhA</fullName>
    </recommendedName>
</protein>
<dbReference type="InterPro" id="IPR001712">
    <property type="entry name" value="T3SS_FHIPEP"/>
</dbReference>
<dbReference type="GO" id="GO:0044780">
    <property type="term" value="P:bacterial-type flagellum assembly"/>
    <property type="evidence" value="ECO:0007669"/>
    <property type="project" value="InterPro"/>
</dbReference>
<comment type="subcellular location">
    <subcellularLocation>
        <location evidence="1 7">Cell membrane</location>
        <topology evidence="1 7">Multi-pass membrane protein</topology>
    </subcellularLocation>
</comment>
<dbReference type="Gene3D" id="1.10.8.540">
    <property type="entry name" value="FHIPEP family, domain 3"/>
    <property type="match status" value="1"/>
</dbReference>
<keyword evidence="7" id="KW-1006">Bacterial flagellum protein export</keyword>
<dbReference type="RefSeq" id="WP_108309935.1">
    <property type="nucleotide sequence ID" value="NZ_CP020921.1"/>
</dbReference>
<feature type="transmembrane region" description="Helical" evidence="7">
    <location>
        <begin position="234"/>
        <end position="256"/>
    </location>
</feature>
<feature type="transmembrane region" description="Helical" evidence="7">
    <location>
        <begin position="106"/>
        <end position="124"/>
    </location>
</feature>
<dbReference type="InterPro" id="IPR042193">
    <property type="entry name" value="FHIPEP_3"/>
</dbReference>
<feature type="transmembrane region" description="Helical" evidence="7">
    <location>
        <begin position="294"/>
        <end position="311"/>
    </location>
</feature>
<keyword evidence="7" id="KW-1005">Bacterial flagellum biogenesis</keyword>
<keyword evidence="8" id="KW-0969">Cilium</keyword>
<dbReference type="EMBL" id="CP020921">
    <property type="protein sequence ID" value="AWB10987.1"/>
    <property type="molecule type" value="Genomic_DNA"/>
</dbReference>
<name>A0A2R4W2F4_THEAF</name>
<evidence type="ECO:0000256" key="3">
    <source>
        <dbReference type="ARBA" id="ARBA00022475"/>
    </source>
</evidence>
<evidence type="ECO:0000256" key="7">
    <source>
        <dbReference type="RuleBase" id="RU364093"/>
    </source>
</evidence>
<dbReference type="PIRSF" id="PIRSF005419">
    <property type="entry name" value="FlhA"/>
    <property type="match status" value="1"/>
</dbReference>
<dbReference type="InterPro" id="IPR042196">
    <property type="entry name" value="FHIPEP_4"/>
</dbReference>
<dbReference type="PANTHER" id="PTHR30161">
    <property type="entry name" value="FLAGELLAR EXPORT PROTEIN, MEMBRANE FLHA SUBUNIT-RELATED"/>
    <property type="match status" value="1"/>
</dbReference>
<evidence type="ECO:0000256" key="1">
    <source>
        <dbReference type="ARBA" id="ARBA00004651"/>
    </source>
</evidence>
<dbReference type="Proteomes" id="UP000244792">
    <property type="component" value="Chromosome"/>
</dbReference>
<evidence type="ECO:0000256" key="5">
    <source>
        <dbReference type="ARBA" id="ARBA00022989"/>
    </source>
</evidence>
<dbReference type="InterPro" id="IPR042194">
    <property type="entry name" value="FHIPEP_1"/>
</dbReference>
<dbReference type="Gene3D" id="3.40.30.60">
    <property type="entry name" value="FHIPEP family, domain 1"/>
    <property type="match status" value="1"/>
</dbReference>
<keyword evidence="6 7" id="KW-0472">Membrane</keyword>
<evidence type="ECO:0000256" key="4">
    <source>
        <dbReference type="ARBA" id="ARBA00022692"/>
    </source>
</evidence>
<dbReference type="InterPro" id="IPR006301">
    <property type="entry name" value="FlhA"/>
</dbReference>
<dbReference type="NCBIfam" id="TIGR01398">
    <property type="entry name" value="FlhA"/>
    <property type="match status" value="1"/>
</dbReference>
<keyword evidence="8" id="KW-0966">Cell projection</keyword>
<comment type="similarity">
    <text evidence="2 7">Belongs to the FHIPEP (flagella/HR/invasion proteins export pore) family.</text>
</comment>
<feature type="transmembrane region" description="Helical" evidence="7">
    <location>
        <begin position="268"/>
        <end position="288"/>
    </location>
</feature>
<dbReference type="PANTHER" id="PTHR30161:SF1">
    <property type="entry name" value="FLAGELLAR BIOSYNTHESIS PROTEIN FLHA-RELATED"/>
    <property type="match status" value="1"/>
</dbReference>
<evidence type="ECO:0000256" key="6">
    <source>
        <dbReference type="ARBA" id="ARBA00023136"/>
    </source>
</evidence>
<evidence type="ECO:0000313" key="9">
    <source>
        <dbReference type="Proteomes" id="UP000244792"/>
    </source>
</evidence>
<dbReference type="Gene3D" id="3.40.50.12790">
    <property type="entry name" value="FHIPEP family, domain 4"/>
    <property type="match status" value="1"/>
</dbReference>
<keyword evidence="9" id="KW-1185">Reference proteome</keyword>
<keyword evidence="7" id="KW-0653">Protein transport</keyword>
<feature type="transmembrane region" description="Helical" evidence="7">
    <location>
        <begin position="192"/>
        <end position="214"/>
    </location>
</feature>
<comment type="function">
    <text evidence="7">Required for formation of the rod structure of the flagellar apparatus. Together with FliI and FliH, may constitute the export apparatus of flagellin.</text>
</comment>
<dbReference type="PRINTS" id="PR00949">
    <property type="entry name" value="TYPE3IMAPROT"/>
</dbReference>
<organism evidence="8 9">
    <name type="scientific">Thermodesulfobium acidiphilum</name>
    <dbReference type="NCBI Taxonomy" id="1794699"/>
    <lineage>
        <taxon>Bacteria</taxon>
        <taxon>Pseudomonadati</taxon>
        <taxon>Thermodesulfobiota</taxon>
        <taxon>Thermodesulfobiia</taxon>
        <taxon>Thermodesulfobiales</taxon>
        <taxon>Thermodesulfobiaceae</taxon>
        <taxon>Thermodesulfobium</taxon>
    </lineage>
</organism>
<keyword evidence="7" id="KW-0813">Transport</keyword>